<dbReference type="SUPFAM" id="SSF69318">
    <property type="entry name" value="Integrin alpha N-terminal domain"/>
    <property type="match status" value="1"/>
</dbReference>
<keyword evidence="4" id="KW-1185">Reference proteome</keyword>
<protein>
    <submittedName>
        <fullName evidence="3">FG-GAP-like repeat-containing protein</fullName>
    </submittedName>
</protein>
<name>A0ABW6IYQ8_STRWE</name>
<dbReference type="PANTHER" id="PTHR44103">
    <property type="entry name" value="PROPROTEIN CONVERTASE P"/>
    <property type="match status" value="1"/>
</dbReference>
<dbReference type="InterPro" id="IPR011024">
    <property type="entry name" value="G_crystallin-like"/>
</dbReference>
<feature type="chain" id="PRO_5046519960" evidence="2">
    <location>
        <begin position="34"/>
        <end position="410"/>
    </location>
</feature>
<reference evidence="3 4" key="1">
    <citation type="submission" date="2024-09" db="EMBL/GenBank/DDBJ databases">
        <title>The Natural Products Discovery Center: Release of the First 8490 Sequenced Strains for Exploring Actinobacteria Biosynthetic Diversity.</title>
        <authorList>
            <person name="Kalkreuter E."/>
            <person name="Kautsar S.A."/>
            <person name="Yang D."/>
            <person name="Bader C.D."/>
            <person name="Teijaro C.N."/>
            <person name="Fluegel L."/>
            <person name="Davis C.M."/>
            <person name="Simpson J.R."/>
            <person name="Lauterbach L."/>
            <person name="Steele A.D."/>
            <person name="Gui C."/>
            <person name="Meng S."/>
            <person name="Li G."/>
            <person name="Viehrig K."/>
            <person name="Ye F."/>
            <person name="Su P."/>
            <person name="Kiefer A.F."/>
            <person name="Nichols A."/>
            <person name="Cepeda A.J."/>
            <person name="Yan W."/>
            <person name="Fan B."/>
            <person name="Jiang Y."/>
            <person name="Adhikari A."/>
            <person name="Zheng C.-J."/>
            <person name="Schuster L."/>
            <person name="Cowan T.M."/>
            <person name="Smanski M.J."/>
            <person name="Chevrette M.G."/>
            <person name="De Carvalho L.P.S."/>
            <person name="Shen B."/>
        </authorList>
    </citation>
    <scope>NUCLEOTIDE SEQUENCE [LARGE SCALE GENOMIC DNA]</scope>
    <source>
        <strain evidence="3 4">NPDC056472</strain>
    </source>
</reference>
<evidence type="ECO:0000313" key="3">
    <source>
        <dbReference type="EMBL" id="MFE5981930.1"/>
    </source>
</evidence>
<dbReference type="SUPFAM" id="SSF49695">
    <property type="entry name" value="gamma-Crystallin-like"/>
    <property type="match status" value="1"/>
</dbReference>
<sequence length="410" mass="43526">MTRINGLRRGLAAAVTTAATLATMLTSAPAASADQNRCPAGSFCVFKDPLYGGEMKIISSSQPTLGTWNNAISSYFNRSDKWAVLYLAADYSGQELLLVGPHQVGDGNLGPGSSSGADNAISSIRMGGTQWEVETGQAWIDWDTGATPRPAGLPAQSRFGDLDDDGTADLLERDGAGRLWFLDGVRDAGGNTKGALIGGGWNAMNALVRHGDHDGDGYEDMYARDRDGVLWLYPGNGKGWFKPRLKIGGGWNSMKEIEPVGDITGDGHNDLVARDTTGVLWTYPGNGRGWFGARSRLGGGWGAMNALAAPGDMNRDGRSDLVARDGSRALWLYPGNGRGAFGARVRLPYAWPSDTPLIATGDVTGDGLGDIMRTIENSSLYVYANDGVGGLVAPVYETGYDITSPYFHVF</sequence>
<dbReference type="RefSeq" id="WP_386256266.1">
    <property type="nucleotide sequence ID" value="NZ_JBHTRV010000014.1"/>
</dbReference>
<dbReference type="Gene3D" id="2.60.20.10">
    <property type="entry name" value="Crystallins"/>
    <property type="match status" value="1"/>
</dbReference>
<accession>A0ABW6IYQ8</accession>
<evidence type="ECO:0000313" key="4">
    <source>
        <dbReference type="Proteomes" id="UP001600424"/>
    </source>
</evidence>
<evidence type="ECO:0000256" key="1">
    <source>
        <dbReference type="ARBA" id="ARBA00022729"/>
    </source>
</evidence>
<comment type="caution">
    <text evidence="3">The sequence shown here is derived from an EMBL/GenBank/DDBJ whole genome shotgun (WGS) entry which is preliminary data.</text>
</comment>
<organism evidence="3 4">
    <name type="scientific">Streptomyces wedmorensis</name>
    <dbReference type="NCBI Taxonomy" id="43759"/>
    <lineage>
        <taxon>Bacteria</taxon>
        <taxon>Bacillati</taxon>
        <taxon>Actinomycetota</taxon>
        <taxon>Actinomycetes</taxon>
        <taxon>Kitasatosporales</taxon>
        <taxon>Streptomycetaceae</taxon>
        <taxon>Streptomyces</taxon>
    </lineage>
</organism>
<dbReference type="Pfam" id="PF03995">
    <property type="entry name" value="Inhibitor_I36"/>
    <property type="match status" value="1"/>
</dbReference>
<feature type="signal peptide" evidence="2">
    <location>
        <begin position="1"/>
        <end position="33"/>
    </location>
</feature>
<evidence type="ECO:0000256" key="2">
    <source>
        <dbReference type="SAM" id="SignalP"/>
    </source>
</evidence>
<dbReference type="InterPro" id="IPR028994">
    <property type="entry name" value="Integrin_alpha_N"/>
</dbReference>
<dbReference type="Pfam" id="PF13517">
    <property type="entry name" value="FG-GAP_3"/>
    <property type="match status" value="1"/>
</dbReference>
<dbReference type="Proteomes" id="UP001600424">
    <property type="component" value="Unassembled WGS sequence"/>
</dbReference>
<keyword evidence="1 2" id="KW-0732">Signal</keyword>
<gene>
    <name evidence="3" type="ORF">ACFQ63_19750</name>
</gene>
<proteinExistence type="predicted"/>
<dbReference type="Gene3D" id="2.130.10.130">
    <property type="entry name" value="Integrin alpha, N-terminal"/>
    <property type="match status" value="1"/>
</dbReference>
<dbReference type="PANTHER" id="PTHR44103:SF1">
    <property type="entry name" value="PROPROTEIN CONVERTASE P"/>
    <property type="match status" value="1"/>
</dbReference>
<dbReference type="InterPro" id="IPR013517">
    <property type="entry name" value="FG-GAP"/>
</dbReference>
<dbReference type="EMBL" id="JBHTRV010000014">
    <property type="protein sequence ID" value="MFE5981930.1"/>
    <property type="molecule type" value="Genomic_DNA"/>
</dbReference>